<name>A0A7Z7LF34_9BACT</name>
<sequence>MKGERMGFFEYLFENYDLAIVELLNHLKIIAIALPIAIGVGVPIGIFVSRNKRLAGITLYLASVLMTVPSLALFGIMVVLLAPLKAGIGVIPAVIALVIYSLLPVIRNTVVAVGSVDRRMIEAARGMGMTNRQILFRISLPLTIPTIMAGVRNAAVMGVSVATIAYLIGARGLGYFIFAGLGRSRFGMIMLGAIMVSALGIGMNYGLLWLEEAITPKGLKIERGK</sequence>
<evidence type="ECO:0000256" key="6">
    <source>
        <dbReference type="RuleBase" id="RU363032"/>
    </source>
</evidence>
<feature type="transmembrane region" description="Helical" evidence="6">
    <location>
        <begin position="90"/>
        <end position="113"/>
    </location>
</feature>
<evidence type="ECO:0000256" key="4">
    <source>
        <dbReference type="ARBA" id="ARBA00022989"/>
    </source>
</evidence>
<feature type="transmembrane region" description="Helical" evidence="6">
    <location>
        <begin position="60"/>
        <end position="84"/>
    </location>
</feature>
<dbReference type="Proteomes" id="UP000250796">
    <property type="component" value="Chromosome MESINF"/>
</dbReference>
<dbReference type="PROSITE" id="PS50928">
    <property type="entry name" value="ABC_TM1"/>
    <property type="match status" value="1"/>
</dbReference>
<dbReference type="SUPFAM" id="SSF161098">
    <property type="entry name" value="MetI-like"/>
    <property type="match status" value="1"/>
</dbReference>
<dbReference type="GO" id="GO:0031460">
    <property type="term" value="P:glycine betaine transport"/>
    <property type="evidence" value="ECO:0007669"/>
    <property type="project" value="TreeGrafter"/>
</dbReference>
<keyword evidence="4 6" id="KW-1133">Transmembrane helix</keyword>
<dbReference type="Pfam" id="PF00528">
    <property type="entry name" value="BPD_transp_1"/>
    <property type="match status" value="1"/>
</dbReference>
<gene>
    <name evidence="8" type="primary">opuCB</name>
    <name evidence="8" type="ORF">MESINF_1381</name>
</gene>
<keyword evidence="2 6" id="KW-0813">Transport</keyword>
<proteinExistence type="inferred from homology"/>
<dbReference type="AlphaFoldDB" id="A0A7Z7LF34"/>
<dbReference type="KEGG" id="minf:MESINF_1381"/>
<organism evidence="8 9">
    <name type="scientific">Mesotoga infera</name>
    <dbReference type="NCBI Taxonomy" id="1236046"/>
    <lineage>
        <taxon>Bacteria</taxon>
        <taxon>Thermotogati</taxon>
        <taxon>Thermotogota</taxon>
        <taxon>Thermotogae</taxon>
        <taxon>Kosmotogales</taxon>
        <taxon>Kosmotogaceae</taxon>
        <taxon>Mesotoga</taxon>
    </lineage>
</organism>
<evidence type="ECO:0000256" key="2">
    <source>
        <dbReference type="ARBA" id="ARBA00022448"/>
    </source>
</evidence>
<comment type="subcellular location">
    <subcellularLocation>
        <location evidence="6">Cell membrane</location>
        <topology evidence="6">Multi-pass membrane protein</topology>
    </subcellularLocation>
    <subcellularLocation>
        <location evidence="1">Membrane</location>
        <topology evidence="1">Multi-pass membrane protein</topology>
    </subcellularLocation>
</comment>
<keyword evidence="5 6" id="KW-0472">Membrane</keyword>
<feature type="domain" description="ABC transmembrane type-1" evidence="7">
    <location>
        <begin position="23"/>
        <end position="207"/>
    </location>
</feature>
<dbReference type="InterPro" id="IPR035906">
    <property type="entry name" value="MetI-like_sf"/>
</dbReference>
<dbReference type="InterPro" id="IPR051204">
    <property type="entry name" value="ABC_transp_perm/SBD"/>
</dbReference>
<dbReference type="CDD" id="cd06261">
    <property type="entry name" value="TM_PBP2"/>
    <property type="match status" value="1"/>
</dbReference>
<dbReference type="PANTHER" id="PTHR30177:SF4">
    <property type="entry name" value="OSMOPROTECTANT IMPORT PERMEASE PROTEIN OSMW"/>
    <property type="match status" value="1"/>
</dbReference>
<dbReference type="PANTHER" id="PTHR30177">
    <property type="entry name" value="GLYCINE BETAINE/L-PROLINE TRANSPORT SYSTEM PERMEASE PROTEIN PROW"/>
    <property type="match status" value="1"/>
</dbReference>
<evidence type="ECO:0000256" key="3">
    <source>
        <dbReference type="ARBA" id="ARBA00022692"/>
    </source>
</evidence>
<evidence type="ECO:0000259" key="7">
    <source>
        <dbReference type="PROSITE" id="PS50928"/>
    </source>
</evidence>
<accession>A0A7Z7LF34</accession>
<keyword evidence="3 6" id="KW-0812">Transmembrane</keyword>
<dbReference type="Gene3D" id="1.10.3720.10">
    <property type="entry name" value="MetI-like"/>
    <property type="match status" value="1"/>
</dbReference>
<reference evidence="8 9" key="1">
    <citation type="submission" date="2017-01" db="EMBL/GenBank/DDBJ databases">
        <authorList>
            <person name="Erauso G."/>
        </authorList>
    </citation>
    <scope>NUCLEOTIDE SEQUENCE [LARGE SCALE GENOMIC DNA]</scope>
    <source>
        <strain evidence="8">MESINF1</strain>
    </source>
</reference>
<protein>
    <submittedName>
        <fullName evidence="8">Carnitine transport permease protein OpuCB</fullName>
    </submittedName>
</protein>
<evidence type="ECO:0000313" key="8">
    <source>
        <dbReference type="EMBL" id="SSC12825.1"/>
    </source>
</evidence>
<feature type="transmembrane region" description="Helical" evidence="6">
    <location>
        <begin position="29"/>
        <end position="48"/>
    </location>
</feature>
<comment type="similarity">
    <text evidence="6">Belongs to the binding-protein-dependent transport system permease family.</text>
</comment>
<evidence type="ECO:0000256" key="5">
    <source>
        <dbReference type="ARBA" id="ARBA00023136"/>
    </source>
</evidence>
<dbReference type="InterPro" id="IPR000515">
    <property type="entry name" value="MetI-like"/>
</dbReference>
<feature type="transmembrane region" description="Helical" evidence="6">
    <location>
        <begin position="157"/>
        <end position="178"/>
    </location>
</feature>
<dbReference type="EMBL" id="LS974202">
    <property type="protein sequence ID" value="SSC12825.1"/>
    <property type="molecule type" value="Genomic_DNA"/>
</dbReference>
<evidence type="ECO:0000256" key="1">
    <source>
        <dbReference type="ARBA" id="ARBA00004141"/>
    </source>
</evidence>
<evidence type="ECO:0000313" key="9">
    <source>
        <dbReference type="Proteomes" id="UP000250796"/>
    </source>
</evidence>
<dbReference type="GO" id="GO:0055085">
    <property type="term" value="P:transmembrane transport"/>
    <property type="evidence" value="ECO:0007669"/>
    <property type="project" value="InterPro"/>
</dbReference>
<dbReference type="GO" id="GO:0005886">
    <property type="term" value="C:plasma membrane"/>
    <property type="evidence" value="ECO:0007669"/>
    <property type="project" value="UniProtKB-SubCell"/>
</dbReference>
<keyword evidence="9" id="KW-1185">Reference proteome</keyword>
<feature type="transmembrane region" description="Helical" evidence="6">
    <location>
        <begin position="190"/>
        <end position="210"/>
    </location>
</feature>
<dbReference type="FunFam" id="1.10.3720.10:FF:000001">
    <property type="entry name" value="Glycine betaine ABC transporter, permease"/>
    <property type="match status" value="1"/>
</dbReference>